<evidence type="ECO:0000256" key="2">
    <source>
        <dbReference type="ARBA" id="ARBA00022679"/>
    </source>
</evidence>
<organism evidence="8 9">
    <name type="scientific">Candidatus Choladousia intestinavium</name>
    <dbReference type="NCBI Taxonomy" id="2840727"/>
    <lineage>
        <taxon>Bacteria</taxon>
        <taxon>Bacillati</taxon>
        <taxon>Bacillota</taxon>
        <taxon>Clostridia</taxon>
        <taxon>Lachnospirales</taxon>
        <taxon>Lachnospiraceae</taxon>
        <taxon>Lachnospiraceae incertae sedis</taxon>
        <taxon>Candidatus Choladousia</taxon>
    </lineage>
</organism>
<keyword evidence="3 6" id="KW-0133">Cell shape</keyword>
<evidence type="ECO:0000256" key="6">
    <source>
        <dbReference type="PROSITE-ProRule" id="PRU01373"/>
    </source>
</evidence>
<keyword evidence="4 6" id="KW-0573">Peptidoglycan synthesis</keyword>
<reference evidence="8" key="1">
    <citation type="submission" date="2020-10" db="EMBL/GenBank/DDBJ databases">
        <authorList>
            <person name="Gilroy R."/>
        </authorList>
    </citation>
    <scope>NUCLEOTIDE SEQUENCE</scope>
    <source>
        <strain evidence="8">ChiSjej4B22-8148</strain>
    </source>
</reference>
<evidence type="ECO:0000313" key="9">
    <source>
        <dbReference type="Proteomes" id="UP000886757"/>
    </source>
</evidence>
<feature type="active site" description="Nucleophile" evidence="6">
    <location>
        <position position="241"/>
    </location>
</feature>
<reference evidence="8" key="2">
    <citation type="journal article" date="2021" name="PeerJ">
        <title>Extensive microbial diversity within the chicken gut microbiome revealed by metagenomics and culture.</title>
        <authorList>
            <person name="Gilroy R."/>
            <person name="Ravi A."/>
            <person name="Getino M."/>
            <person name="Pursley I."/>
            <person name="Horton D.L."/>
            <person name="Alikhan N.F."/>
            <person name="Baker D."/>
            <person name="Gharbi K."/>
            <person name="Hall N."/>
            <person name="Watson M."/>
            <person name="Adriaenssens E.M."/>
            <person name="Foster-Nyarko E."/>
            <person name="Jarju S."/>
            <person name="Secka A."/>
            <person name="Antonio M."/>
            <person name="Oren A."/>
            <person name="Chaudhuri R.R."/>
            <person name="La Ragione R."/>
            <person name="Hildebrand F."/>
            <person name="Pallen M.J."/>
        </authorList>
    </citation>
    <scope>NUCLEOTIDE SEQUENCE</scope>
    <source>
        <strain evidence="8">ChiSjej4B22-8148</strain>
    </source>
</reference>
<dbReference type="PANTHER" id="PTHR38589:SF1">
    <property type="entry name" value="BLR0621 PROTEIN"/>
    <property type="match status" value="1"/>
</dbReference>
<comment type="caution">
    <text evidence="8">The sequence shown here is derived from an EMBL/GenBank/DDBJ whole genome shotgun (WGS) entry which is preliminary data.</text>
</comment>
<dbReference type="GO" id="GO:0071555">
    <property type="term" value="P:cell wall organization"/>
    <property type="evidence" value="ECO:0007669"/>
    <property type="project" value="UniProtKB-UniRule"/>
</dbReference>
<dbReference type="Proteomes" id="UP000886757">
    <property type="component" value="Unassembled WGS sequence"/>
</dbReference>
<dbReference type="SUPFAM" id="SSF141523">
    <property type="entry name" value="L,D-transpeptidase catalytic domain-like"/>
    <property type="match status" value="1"/>
</dbReference>
<dbReference type="GO" id="GO:0016740">
    <property type="term" value="F:transferase activity"/>
    <property type="evidence" value="ECO:0007669"/>
    <property type="project" value="UniProtKB-KW"/>
</dbReference>
<dbReference type="GO" id="GO:0009252">
    <property type="term" value="P:peptidoglycan biosynthetic process"/>
    <property type="evidence" value="ECO:0007669"/>
    <property type="project" value="UniProtKB-KW"/>
</dbReference>
<sequence>MKREGLSKLRKLTLIPQEAYTLRLPCFSGKILLRSSNPRIISIIKGNRLLARKPGRAVVFAGTGQNALRFSVTVKENRWSRILARYQKDPLVNQLVFVKYTGRTNARVCLYQKALEGWELLLECPGYVGKEGIGKIREGDQKTPVGVFRLTRAFGIKDNPGAGMEYVKLNPYLYWCGDEQYYNQLIDIREKPHDCRGEHLIEFSPHYNYGMFTDFNRECVYDMGSAIFFHCFGPRPYTGGCVAVSEKDMIRILQKTEPGARICIYRM</sequence>
<evidence type="ECO:0000256" key="5">
    <source>
        <dbReference type="ARBA" id="ARBA00023316"/>
    </source>
</evidence>
<protein>
    <submittedName>
        <fullName evidence="8">L,D-transpeptidase family protein</fullName>
    </submittedName>
</protein>
<dbReference type="PROSITE" id="PS52029">
    <property type="entry name" value="LD_TPASE"/>
    <property type="match status" value="1"/>
</dbReference>
<feature type="domain" description="L,D-TPase catalytic" evidence="7">
    <location>
        <begin position="97"/>
        <end position="265"/>
    </location>
</feature>
<accession>A0A9D1AC70</accession>
<proteinExistence type="predicted"/>
<evidence type="ECO:0000256" key="1">
    <source>
        <dbReference type="ARBA" id="ARBA00004752"/>
    </source>
</evidence>
<comment type="pathway">
    <text evidence="1 6">Cell wall biogenesis; peptidoglycan biosynthesis.</text>
</comment>
<evidence type="ECO:0000259" key="7">
    <source>
        <dbReference type="PROSITE" id="PS52029"/>
    </source>
</evidence>
<dbReference type="GO" id="GO:0008360">
    <property type="term" value="P:regulation of cell shape"/>
    <property type="evidence" value="ECO:0007669"/>
    <property type="project" value="UniProtKB-UniRule"/>
</dbReference>
<feature type="active site" description="Proton donor/acceptor" evidence="6">
    <location>
        <position position="230"/>
    </location>
</feature>
<dbReference type="EMBL" id="DVGK01000059">
    <property type="protein sequence ID" value="HIR13279.1"/>
    <property type="molecule type" value="Genomic_DNA"/>
</dbReference>
<dbReference type="AlphaFoldDB" id="A0A9D1AC70"/>
<name>A0A9D1AC70_9FIRM</name>
<evidence type="ECO:0000313" key="8">
    <source>
        <dbReference type="EMBL" id="HIR13279.1"/>
    </source>
</evidence>
<evidence type="ECO:0000256" key="3">
    <source>
        <dbReference type="ARBA" id="ARBA00022960"/>
    </source>
</evidence>
<dbReference type="PANTHER" id="PTHR38589">
    <property type="entry name" value="BLR0621 PROTEIN"/>
    <property type="match status" value="1"/>
</dbReference>
<evidence type="ECO:0000256" key="4">
    <source>
        <dbReference type="ARBA" id="ARBA00022984"/>
    </source>
</evidence>
<gene>
    <name evidence="8" type="ORF">IAB31_05070</name>
</gene>
<keyword evidence="5 6" id="KW-0961">Cell wall biogenesis/degradation</keyword>
<dbReference type="Pfam" id="PF03734">
    <property type="entry name" value="YkuD"/>
    <property type="match status" value="1"/>
</dbReference>
<dbReference type="InterPro" id="IPR005490">
    <property type="entry name" value="LD_TPept_cat_dom"/>
</dbReference>
<keyword evidence="2" id="KW-0808">Transferase</keyword>
<dbReference type="InterPro" id="IPR038063">
    <property type="entry name" value="Transpep_catalytic_dom"/>
</dbReference>